<evidence type="ECO:0000256" key="1">
    <source>
        <dbReference type="ARBA" id="ARBA00023015"/>
    </source>
</evidence>
<gene>
    <name evidence="5" type="ORF">N0B31_17865</name>
</gene>
<dbReference type="InterPro" id="IPR036388">
    <property type="entry name" value="WH-like_DNA-bd_sf"/>
</dbReference>
<dbReference type="AlphaFoldDB" id="A0A9E7R387"/>
<dbReference type="Proteomes" id="UP001057580">
    <property type="component" value="Chromosome"/>
</dbReference>
<organism evidence="5 6">
    <name type="scientific">Salinirubellus salinus</name>
    <dbReference type="NCBI Taxonomy" id="1364945"/>
    <lineage>
        <taxon>Archaea</taxon>
        <taxon>Methanobacteriati</taxon>
        <taxon>Methanobacteriota</taxon>
        <taxon>Stenosarchaea group</taxon>
        <taxon>Halobacteria</taxon>
        <taxon>Halobacteriales</taxon>
        <taxon>Natronomonadaceae</taxon>
        <taxon>Salinirubellus</taxon>
    </lineage>
</organism>
<evidence type="ECO:0000259" key="3">
    <source>
        <dbReference type="Pfam" id="PF04967"/>
    </source>
</evidence>
<keyword evidence="6" id="KW-1185">Reference proteome</keyword>
<dbReference type="InterPro" id="IPR007050">
    <property type="entry name" value="HTH_bacterioopsin"/>
</dbReference>
<keyword evidence="1" id="KW-0805">Transcription regulation</keyword>
<keyword evidence="2" id="KW-0804">Transcription</keyword>
<protein>
    <submittedName>
        <fullName evidence="5">Helix-turn-helix domain-containing protein</fullName>
    </submittedName>
</protein>
<dbReference type="Pfam" id="PF24281">
    <property type="entry name" value="HVO_2928_N"/>
    <property type="match status" value="1"/>
</dbReference>
<evidence type="ECO:0000313" key="5">
    <source>
        <dbReference type="EMBL" id="UWM53978.1"/>
    </source>
</evidence>
<proteinExistence type="predicted"/>
<dbReference type="Gene3D" id="1.10.10.10">
    <property type="entry name" value="Winged helix-like DNA-binding domain superfamily/Winged helix DNA-binding domain"/>
    <property type="match status" value="1"/>
</dbReference>
<name>A0A9E7R387_9EURY</name>
<dbReference type="InterPro" id="IPR056529">
    <property type="entry name" value="HVO_2928_N"/>
</dbReference>
<evidence type="ECO:0000313" key="6">
    <source>
        <dbReference type="Proteomes" id="UP001057580"/>
    </source>
</evidence>
<feature type="domain" description="HTH bat-type" evidence="3">
    <location>
        <begin position="184"/>
        <end position="231"/>
    </location>
</feature>
<accession>A0A9E7R387</accession>
<evidence type="ECO:0000256" key="2">
    <source>
        <dbReference type="ARBA" id="ARBA00023163"/>
    </source>
</evidence>
<dbReference type="SUPFAM" id="SSF88659">
    <property type="entry name" value="Sigma3 and sigma4 domains of RNA polymerase sigma factors"/>
    <property type="match status" value="1"/>
</dbReference>
<dbReference type="PANTHER" id="PTHR34236">
    <property type="entry name" value="DIMETHYL SULFOXIDE REDUCTASE TRANSCRIPTIONAL ACTIVATOR"/>
    <property type="match status" value="1"/>
</dbReference>
<dbReference type="Pfam" id="PF04967">
    <property type="entry name" value="HTH_10"/>
    <property type="match status" value="1"/>
</dbReference>
<dbReference type="KEGG" id="ssai:N0B31_17865"/>
<dbReference type="PANTHER" id="PTHR34236:SF1">
    <property type="entry name" value="DIMETHYL SULFOXIDE REDUCTASE TRANSCRIPTIONAL ACTIVATOR"/>
    <property type="match status" value="1"/>
</dbReference>
<feature type="domain" description="HVO-2928 N-terminal" evidence="4">
    <location>
        <begin position="3"/>
        <end position="170"/>
    </location>
</feature>
<sequence>MHEFSFSIEWAPGSDRFADAFRERSSLQASGVCISFRPERMLRLESVTGETGDLTALDRLLLDESFDHESISDRDLDARRHHDLLTDTATRRVVHTYLDDIRRRDAIPVIVSQYTEDGTLVETFRSGPTVRYRVLVRGDEKLGMMYDTITARLGEGATFTFHHLEEVDRWQNGLLTPRALRGSQREILVHAVERGYFEVPREVSLQEVADDLGIPQSTASYRLRRATAQLAEQFTEQYQIDT</sequence>
<dbReference type="EMBL" id="CP104003">
    <property type="protein sequence ID" value="UWM53978.1"/>
    <property type="molecule type" value="Genomic_DNA"/>
</dbReference>
<dbReference type="InterPro" id="IPR013324">
    <property type="entry name" value="RNA_pol_sigma_r3/r4-like"/>
</dbReference>
<dbReference type="RefSeq" id="WP_260592972.1">
    <property type="nucleotide sequence ID" value="NZ_CP104003.1"/>
</dbReference>
<reference evidence="5" key="1">
    <citation type="submission" date="2022-09" db="EMBL/GenBank/DDBJ databases">
        <title>Diverse halophilic archaea isolated from saline environments.</title>
        <authorList>
            <person name="Cui H.-L."/>
        </authorList>
    </citation>
    <scope>NUCLEOTIDE SEQUENCE</scope>
    <source>
        <strain evidence="5">ZS-35-S2</strain>
    </source>
</reference>
<evidence type="ECO:0000259" key="4">
    <source>
        <dbReference type="Pfam" id="PF24281"/>
    </source>
</evidence>
<dbReference type="GeneID" id="74944329"/>